<dbReference type="GO" id="GO:0003677">
    <property type="term" value="F:DNA binding"/>
    <property type="evidence" value="ECO:0007669"/>
    <property type="project" value="UniProtKB-KW"/>
</dbReference>
<protein>
    <submittedName>
        <fullName evidence="4">TATA-box-binding protein</fullName>
    </submittedName>
</protein>
<keyword evidence="5" id="KW-1185">Reference proteome</keyword>
<sequence>MSKISKKNVIIKSEVITIDDDDMYKINEKQYDQLKKEISDKIRFDVLPKDLYVSTITVVYSFDGLKFECDNIARYIDITYTGIASVSKDNGHAHQNMNNAIIKRSILTDEKKKRKQKKKGFYNQVSMYVYIGSINREFVHVKLFSNGSVQMTGCQSVEDILKTIVCLMKALHVPKVVIEDGVLEAKPFVNNIEYLELKNICRFGISMINTNFKINFNISLSKLSALLENIDINCHFDKANHSCVNIKYDHPEKKISIFVFEKGAIVITGAKTGEQVAVGFNFINKFLYTNYKNIVKKEITEK</sequence>
<name>A0A2H4UUK5_9VIRU</name>
<comment type="similarity">
    <text evidence="1">Belongs to the TBP family.</text>
</comment>
<gene>
    <name evidence="4" type="ORF">BMW23_0487</name>
</gene>
<evidence type="ECO:0000256" key="2">
    <source>
        <dbReference type="ARBA" id="ARBA00023125"/>
    </source>
</evidence>
<dbReference type="InterPro" id="IPR012295">
    <property type="entry name" value="TBP_dom_sf"/>
</dbReference>
<evidence type="ECO:0000313" key="5">
    <source>
        <dbReference type="Proteomes" id="UP000240325"/>
    </source>
</evidence>
<dbReference type="Proteomes" id="UP000240325">
    <property type="component" value="Segment"/>
</dbReference>
<dbReference type="InterPro" id="IPR000814">
    <property type="entry name" value="TBP"/>
</dbReference>
<dbReference type="SUPFAM" id="SSF55945">
    <property type="entry name" value="TATA-box binding protein-like"/>
    <property type="match status" value="1"/>
</dbReference>
<keyword evidence="3" id="KW-0804">Transcription</keyword>
<accession>A0A2H4UUK5</accession>
<evidence type="ECO:0000256" key="1">
    <source>
        <dbReference type="ARBA" id="ARBA00005560"/>
    </source>
</evidence>
<evidence type="ECO:0000256" key="3">
    <source>
        <dbReference type="ARBA" id="ARBA00023163"/>
    </source>
</evidence>
<dbReference type="Gene3D" id="3.30.310.10">
    <property type="entry name" value="TATA-Binding Protein"/>
    <property type="match status" value="1"/>
</dbReference>
<organism evidence="4">
    <name type="scientific">Bodo saltans virus</name>
    <dbReference type="NCBI Taxonomy" id="2024608"/>
    <lineage>
        <taxon>Viruses</taxon>
        <taxon>Varidnaviria</taxon>
        <taxon>Bamfordvirae</taxon>
        <taxon>Nucleocytoviricota</taxon>
        <taxon>Megaviricetes</taxon>
        <taxon>Imitervirales</taxon>
        <taxon>Mimiviridae</taxon>
        <taxon>Klosneuvirinae</taxon>
        <taxon>Theiavirus</taxon>
        <taxon>Theiavirus salishense</taxon>
    </lineage>
</organism>
<dbReference type="GO" id="GO:0006352">
    <property type="term" value="P:DNA-templated transcription initiation"/>
    <property type="evidence" value="ECO:0007669"/>
    <property type="project" value="InterPro"/>
</dbReference>
<dbReference type="Pfam" id="PF00352">
    <property type="entry name" value="TBP"/>
    <property type="match status" value="1"/>
</dbReference>
<evidence type="ECO:0000313" key="4">
    <source>
        <dbReference type="EMBL" id="ATZ80537.1"/>
    </source>
</evidence>
<keyword evidence="2" id="KW-0238">DNA-binding</keyword>
<reference evidence="4" key="1">
    <citation type="journal article" date="2017" name="Elife">
        <title>The kinetoplastid-infecting Bodo saltans virus (BsV), a window into the most abundant giant viruses in the sea.</title>
        <authorList>
            <person name="Deeg C.M."/>
            <person name="Chow C.-E.T."/>
            <person name="Suttle C.A."/>
        </authorList>
    </citation>
    <scope>NUCLEOTIDE SEQUENCE</scope>
    <source>
        <strain evidence="4">NG1</strain>
    </source>
</reference>
<proteinExistence type="inferred from homology"/>
<dbReference type="EMBL" id="MF782455">
    <property type="protein sequence ID" value="ATZ80537.1"/>
    <property type="molecule type" value="Genomic_DNA"/>
</dbReference>